<proteinExistence type="predicted"/>
<dbReference type="PANTHER" id="PTHR11439:SF483">
    <property type="entry name" value="PEPTIDE SYNTHASE GLIP-LIKE, PUTATIVE (AFU_ORTHOLOGUE AFUA_3G12920)-RELATED"/>
    <property type="match status" value="1"/>
</dbReference>
<protein>
    <submittedName>
        <fullName evidence="1">Uncharacterized protein</fullName>
    </submittedName>
</protein>
<comment type="caution">
    <text evidence="1">The sequence shown here is derived from an EMBL/GenBank/DDBJ whole genome shotgun (WGS) entry which is preliminary data.</text>
</comment>
<evidence type="ECO:0000313" key="2">
    <source>
        <dbReference type="Proteomes" id="UP001190700"/>
    </source>
</evidence>
<keyword evidence="2" id="KW-1185">Reference proteome</keyword>
<dbReference type="PANTHER" id="PTHR11439">
    <property type="entry name" value="GAG-POL-RELATED RETROTRANSPOSON"/>
    <property type="match status" value="1"/>
</dbReference>
<dbReference type="CDD" id="cd09272">
    <property type="entry name" value="RNase_HI_RT_Ty1"/>
    <property type="match status" value="1"/>
</dbReference>
<dbReference type="Proteomes" id="UP001190700">
    <property type="component" value="Unassembled WGS sequence"/>
</dbReference>
<organism evidence="1 2">
    <name type="scientific">Cymbomonas tetramitiformis</name>
    <dbReference type="NCBI Taxonomy" id="36881"/>
    <lineage>
        <taxon>Eukaryota</taxon>
        <taxon>Viridiplantae</taxon>
        <taxon>Chlorophyta</taxon>
        <taxon>Pyramimonadophyceae</taxon>
        <taxon>Pyramimonadales</taxon>
        <taxon>Pyramimonadaceae</taxon>
        <taxon>Cymbomonas</taxon>
    </lineage>
</organism>
<reference evidence="1 2" key="1">
    <citation type="journal article" date="2015" name="Genome Biol. Evol.">
        <title>Comparative Genomics of a Bacterivorous Green Alga Reveals Evolutionary Causalities and Consequences of Phago-Mixotrophic Mode of Nutrition.</title>
        <authorList>
            <person name="Burns J.A."/>
            <person name="Paasch A."/>
            <person name="Narechania A."/>
            <person name="Kim E."/>
        </authorList>
    </citation>
    <scope>NUCLEOTIDE SEQUENCE [LARGE SCALE GENOMIC DNA]</scope>
    <source>
        <strain evidence="1 2">PLY_AMNH</strain>
    </source>
</reference>
<sequence>MLAVSNVDPCLFYIFLPNELIVFIYIHVDHFLVLTSSEAWKNTFFTSFNSAYPSVDEGVLTDILGMRMTFRDAGLVRECRMSQHGLIRRMLEKFGMTDCNPALSPMEPKLSPTLADPQDATANVPYANLATELMWLGRCTRPDILTAVCYLARFSHCHGATHLQHLLRVLRYLKGTSDDCLTRQCSSPASHTAELVVSAYSDADHAADKVTRRSVTGSLVRLNGSTVIYSSKLQKTVAVSTADGELVALSETARDIEHVVNLL</sequence>
<name>A0AAE0GBI0_9CHLO</name>
<dbReference type="EMBL" id="LGRX02007487">
    <property type="protein sequence ID" value="KAK3274905.1"/>
    <property type="molecule type" value="Genomic_DNA"/>
</dbReference>
<dbReference type="AlphaFoldDB" id="A0AAE0GBI0"/>
<accession>A0AAE0GBI0</accession>
<gene>
    <name evidence="1" type="ORF">CYMTET_16939</name>
</gene>
<evidence type="ECO:0000313" key="1">
    <source>
        <dbReference type="EMBL" id="KAK3274905.1"/>
    </source>
</evidence>